<proteinExistence type="predicted"/>
<evidence type="ECO:0000256" key="1">
    <source>
        <dbReference type="ARBA" id="ARBA00004651"/>
    </source>
</evidence>
<keyword evidence="4 6" id="KW-1133">Transmembrane helix</keyword>
<feature type="transmembrane region" description="Helical" evidence="6">
    <location>
        <begin position="146"/>
        <end position="163"/>
    </location>
</feature>
<dbReference type="GO" id="GO:0015171">
    <property type="term" value="F:amino acid transmembrane transporter activity"/>
    <property type="evidence" value="ECO:0007669"/>
    <property type="project" value="TreeGrafter"/>
</dbReference>
<organism evidence="7 8">
    <name type="scientific">Peredibacter starrii</name>
    <dbReference type="NCBI Taxonomy" id="28202"/>
    <lineage>
        <taxon>Bacteria</taxon>
        <taxon>Pseudomonadati</taxon>
        <taxon>Bdellovibrionota</taxon>
        <taxon>Bacteriovoracia</taxon>
        <taxon>Bacteriovoracales</taxon>
        <taxon>Bacteriovoracaceae</taxon>
        <taxon>Peredibacter</taxon>
    </lineage>
</organism>
<dbReference type="InterPro" id="IPR001123">
    <property type="entry name" value="LeuE-type"/>
</dbReference>
<accession>A0AAX4HJB1</accession>
<keyword evidence="2" id="KW-1003">Cell membrane</keyword>
<dbReference type="KEGG" id="psti:SOO65_11475"/>
<dbReference type="RefSeq" id="WP_321389773.1">
    <property type="nucleotide sequence ID" value="NZ_CP139487.1"/>
</dbReference>
<feature type="transmembrane region" description="Helical" evidence="6">
    <location>
        <begin position="183"/>
        <end position="200"/>
    </location>
</feature>
<keyword evidence="5 6" id="KW-0472">Membrane</keyword>
<dbReference type="PANTHER" id="PTHR30086:SF20">
    <property type="entry name" value="ARGININE EXPORTER PROTEIN ARGO-RELATED"/>
    <property type="match status" value="1"/>
</dbReference>
<evidence type="ECO:0000256" key="2">
    <source>
        <dbReference type="ARBA" id="ARBA00022475"/>
    </source>
</evidence>
<name>A0AAX4HJB1_9BACT</name>
<dbReference type="PANTHER" id="PTHR30086">
    <property type="entry name" value="ARGININE EXPORTER PROTEIN ARGO"/>
    <property type="match status" value="1"/>
</dbReference>
<dbReference type="AlphaFoldDB" id="A0AAX4HJB1"/>
<evidence type="ECO:0000313" key="8">
    <source>
        <dbReference type="Proteomes" id="UP001324634"/>
    </source>
</evidence>
<dbReference type="GO" id="GO:0005886">
    <property type="term" value="C:plasma membrane"/>
    <property type="evidence" value="ECO:0007669"/>
    <property type="project" value="UniProtKB-SubCell"/>
</dbReference>
<feature type="transmembrane region" description="Helical" evidence="6">
    <location>
        <begin position="111"/>
        <end position="134"/>
    </location>
</feature>
<evidence type="ECO:0000256" key="3">
    <source>
        <dbReference type="ARBA" id="ARBA00022692"/>
    </source>
</evidence>
<gene>
    <name evidence="7" type="ORF">SOO65_11475</name>
</gene>
<reference evidence="7 8" key="1">
    <citation type="submission" date="2023-11" db="EMBL/GenBank/DDBJ databases">
        <title>Peredibacter starrii A3.12.</title>
        <authorList>
            <person name="Mitchell R.J."/>
        </authorList>
    </citation>
    <scope>NUCLEOTIDE SEQUENCE [LARGE SCALE GENOMIC DNA]</scope>
    <source>
        <strain evidence="7 8">A3.12</strain>
    </source>
</reference>
<dbReference type="EMBL" id="CP139487">
    <property type="protein sequence ID" value="WPU63305.1"/>
    <property type="molecule type" value="Genomic_DNA"/>
</dbReference>
<feature type="transmembrane region" description="Helical" evidence="6">
    <location>
        <begin position="6"/>
        <end position="27"/>
    </location>
</feature>
<sequence>MGSLFLEGLVLQASLIFALGAQNLFVLEAGLQRRHHLTVSFVCFFCDFIMIMLGVAGAATLFAKFPEFKIGIGILGVSFLFTYGVSKIFAKPETAPEASSKIIETSLKRSIILAATFSILNPHAYLDAFILIGGFSTKYDSLNDRLILGSGAAFYSGLWFVLLSSFSSKMKPFLNQPVRMQKVMAIAGLALVILSGKLGMDVVNWIKMEFHHELAVSILQYPMPPGNMFTSILF</sequence>
<keyword evidence="8" id="KW-1185">Reference proteome</keyword>
<evidence type="ECO:0000256" key="4">
    <source>
        <dbReference type="ARBA" id="ARBA00022989"/>
    </source>
</evidence>
<feature type="transmembrane region" description="Helical" evidence="6">
    <location>
        <begin position="39"/>
        <end position="62"/>
    </location>
</feature>
<evidence type="ECO:0000256" key="5">
    <source>
        <dbReference type="ARBA" id="ARBA00023136"/>
    </source>
</evidence>
<dbReference type="Proteomes" id="UP001324634">
    <property type="component" value="Chromosome"/>
</dbReference>
<feature type="transmembrane region" description="Helical" evidence="6">
    <location>
        <begin position="68"/>
        <end position="90"/>
    </location>
</feature>
<comment type="subcellular location">
    <subcellularLocation>
        <location evidence="1">Cell membrane</location>
        <topology evidence="1">Multi-pass membrane protein</topology>
    </subcellularLocation>
</comment>
<evidence type="ECO:0000313" key="7">
    <source>
        <dbReference type="EMBL" id="WPU63305.1"/>
    </source>
</evidence>
<protein>
    <submittedName>
        <fullName evidence="7">LysE family transporter</fullName>
    </submittedName>
</protein>
<keyword evidence="3 6" id="KW-0812">Transmembrane</keyword>
<dbReference type="Pfam" id="PF01810">
    <property type="entry name" value="LysE"/>
    <property type="match status" value="1"/>
</dbReference>
<evidence type="ECO:0000256" key="6">
    <source>
        <dbReference type="SAM" id="Phobius"/>
    </source>
</evidence>